<dbReference type="Proteomes" id="UP000095751">
    <property type="component" value="Unassembled WGS sequence"/>
</dbReference>
<evidence type="ECO:0000259" key="2">
    <source>
        <dbReference type="Pfam" id="PF00932"/>
    </source>
</evidence>
<dbReference type="AlphaFoldDB" id="A0A1E7ERH9"/>
<evidence type="ECO:0000256" key="1">
    <source>
        <dbReference type="SAM" id="MobiDB-lite"/>
    </source>
</evidence>
<feature type="region of interest" description="Disordered" evidence="1">
    <location>
        <begin position="509"/>
        <end position="540"/>
    </location>
</feature>
<feature type="domain" description="Peptidase M11 gametolysin" evidence="3">
    <location>
        <begin position="179"/>
        <end position="369"/>
    </location>
</feature>
<organism evidence="4 5">
    <name type="scientific">Fragilariopsis cylindrus CCMP1102</name>
    <dbReference type="NCBI Taxonomy" id="635003"/>
    <lineage>
        <taxon>Eukaryota</taxon>
        <taxon>Sar</taxon>
        <taxon>Stramenopiles</taxon>
        <taxon>Ochrophyta</taxon>
        <taxon>Bacillariophyta</taxon>
        <taxon>Bacillariophyceae</taxon>
        <taxon>Bacillariophycidae</taxon>
        <taxon>Bacillariales</taxon>
        <taxon>Bacillariaceae</taxon>
        <taxon>Fragilariopsis</taxon>
    </lineage>
</organism>
<accession>A0A1E7ERH9</accession>
<dbReference type="KEGG" id="fcy:FRACYDRAFT_264505"/>
<name>A0A1E7ERH9_9STRA</name>
<reference evidence="4 5" key="1">
    <citation type="submission" date="2016-09" db="EMBL/GenBank/DDBJ databases">
        <title>Extensive genetic diversity and differential bi-allelic expression allows diatom success in the polar Southern Ocean.</title>
        <authorList>
            <consortium name="DOE Joint Genome Institute"/>
            <person name="Mock T."/>
            <person name="Otillar R.P."/>
            <person name="Strauss J."/>
            <person name="Dupont C."/>
            <person name="Frickenhaus S."/>
            <person name="Maumus F."/>
            <person name="Mcmullan M."/>
            <person name="Sanges R."/>
            <person name="Schmutz J."/>
            <person name="Toseland A."/>
            <person name="Valas R."/>
            <person name="Veluchamy A."/>
            <person name="Ward B.J."/>
            <person name="Allen A."/>
            <person name="Barry K."/>
            <person name="Falciatore A."/>
            <person name="Ferrante M."/>
            <person name="Fortunato A.E."/>
            <person name="Gloeckner G."/>
            <person name="Gruber A."/>
            <person name="Hipkin R."/>
            <person name="Janech M."/>
            <person name="Kroth P."/>
            <person name="Leese F."/>
            <person name="Lindquist E."/>
            <person name="Lyon B.R."/>
            <person name="Martin J."/>
            <person name="Mayer C."/>
            <person name="Parker M."/>
            <person name="Quesneville H."/>
            <person name="Raymond J."/>
            <person name="Uhlig C."/>
            <person name="Valentin K.U."/>
            <person name="Worden A.Z."/>
            <person name="Armbrust E.V."/>
            <person name="Bowler C."/>
            <person name="Green B."/>
            <person name="Moulton V."/>
            <person name="Van Oosterhout C."/>
            <person name="Grigoriev I."/>
        </authorList>
    </citation>
    <scope>NUCLEOTIDE SEQUENCE [LARGE SCALE GENOMIC DNA]</scope>
    <source>
        <strain evidence="4 5">CCMP1102</strain>
    </source>
</reference>
<dbReference type="Pfam" id="PF05548">
    <property type="entry name" value="Peptidase_M11"/>
    <property type="match status" value="1"/>
</dbReference>
<feature type="compositionally biased region" description="Low complexity" evidence="1">
    <location>
        <begin position="516"/>
        <end position="531"/>
    </location>
</feature>
<dbReference type="InterPro" id="IPR008752">
    <property type="entry name" value="Peptidase_M11"/>
</dbReference>
<evidence type="ECO:0000313" key="4">
    <source>
        <dbReference type="EMBL" id="OEU08630.1"/>
    </source>
</evidence>
<dbReference type="InterPro" id="IPR001322">
    <property type="entry name" value="Lamin_tail_dom"/>
</dbReference>
<dbReference type="InterPro" id="IPR036415">
    <property type="entry name" value="Lamin_tail_dom_sf"/>
</dbReference>
<dbReference type="SUPFAM" id="SSF55486">
    <property type="entry name" value="Metalloproteases ('zincins'), catalytic domain"/>
    <property type="match status" value="1"/>
</dbReference>
<protein>
    <submittedName>
        <fullName evidence="4">Uncharacterized protein</fullName>
    </submittedName>
</protein>
<dbReference type="SUPFAM" id="SSF74853">
    <property type="entry name" value="Lamin A/C globular tail domain"/>
    <property type="match status" value="1"/>
</dbReference>
<sequence>MTCWPKCNVCVLEARIVPACRADDIKLTSSLRGTTTEQQQQQQNHRILERPDHPCLLVRVETEFGNDITVGGEVVQDAFIDDGSLGPSHKVLCELVDDDVDKAGGQYFVPIMGIDESQLDNIKSGETTLAAEGAVFLDGALQIPADAQIEYGTIDDNDGRRLRQKRRRSLSTTGTKRVLVIRVNAADTSTSATISELSNNIFGTYGDTVTMKSQYNQCSYGKLQIEPFVGRTETGVYVNGVIDVNIGNTMNGSDRTDIESAVVVAAKNKLGNLRDDYDHVMLCLPSGSSSNRWIAYAYVNSWLSVYNDRWCQKLSTQVHELAHNFGLAHSGSGGISYGDKSGMMGYSYNEDDSPKQCFNPAKSYELGWYSDKVVEWDPLSQGTWVGTIVGVSDYGNKQIANSKVVVRIDRGGNDLYLGYNREKGMNSGVKANGDQVTIVEEDEGYSKSNFIAGLNPGKRKTFSNFRNSGRTLFVDYISTDSSRNEAKVAIYFDDCVYPGCCEGSLCETAPPPPTSAPTARPTARPVSAPTRAPVPAPTRAPVPAPISIANKDIKDSPIVDPILYEMVPNPKRQRAEYVEIYNPGSTKINLSDYQICFGKGTKTTTCDQLTNNFYLGSGEYYVLCRDQVFMEENNMLPAGRICHQDAGNNFMIRHRNQRVFLQRDNSPVDTVEITNANRNREKAYVRKGGCNTADTENSNDCWQWREPAMATIYGDDDQTLSEAGVEYDIQSLPPFDFGSNETYTIGDTAGDEIFWDDVDP</sequence>
<keyword evidence="5" id="KW-1185">Reference proteome</keyword>
<dbReference type="Pfam" id="PF00932">
    <property type="entry name" value="LTD"/>
    <property type="match status" value="1"/>
</dbReference>
<dbReference type="InParanoid" id="A0A1E7ERH9"/>
<dbReference type="EMBL" id="KV784379">
    <property type="protein sequence ID" value="OEU08630.1"/>
    <property type="molecule type" value="Genomic_DNA"/>
</dbReference>
<feature type="domain" description="LTD" evidence="2">
    <location>
        <begin position="560"/>
        <end position="672"/>
    </location>
</feature>
<evidence type="ECO:0000259" key="3">
    <source>
        <dbReference type="Pfam" id="PF05548"/>
    </source>
</evidence>
<dbReference type="OrthoDB" id="48545at2759"/>
<evidence type="ECO:0000313" key="5">
    <source>
        <dbReference type="Proteomes" id="UP000095751"/>
    </source>
</evidence>
<gene>
    <name evidence="4" type="ORF">FRACYDRAFT_264505</name>
</gene>
<proteinExistence type="predicted"/>